<reference evidence="1" key="1">
    <citation type="submission" date="2022-04" db="EMBL/GenBank/DDBJ databases">
        <title>A functionally conserved STORR gene fusion in Papaver species that diverged 16.8 million years ago.</title>
        <authorList>
            <person name="Catania T."/>
        </authorList>
    </citation>
    <scope>NUCLEOTIDE SEQUENCE</scope>
    <source>
        <strain evidence="1">S-188037</strain>
    </source>
</reference>
<protein>
    <submittedName>
        <fullName evidence="1">Uncharacterized protein</fullName>
    </submittedName>
</protein>
<sequence length="101" mass="11351">MDQRSLGLNGNFEFTFYACGKKLTVLIYPGNPIHNPLRNLSFLLNHSAPAEKITLLSKPFVRRLQTHRNNKPPPPGIVPRDFLKGTTACKEATEGHLQEAR</sequence>
<gene>
    <name evidence="1" type="ORF">MKW98_010112</name>
</gene>
<evidence type="ECO:0000313" key="2">
    <source>
        <dbReference type="Proteomes" id="UP001202328"/>
    </source>
</evidence>
<accession>A0AAD4RXH6</accession>
<comment type="caution">
    <text evidence="1">The sequence shown here is derived from an EMBL/GenBank/DDBJ whole genome shotgun (WGS) entry which is preliminary data.</text>
</comment>
<dbReference type="AlphaFoldDB" id="A0AAD4RXH6"/>
<proteinExistence type="predicted"/>
<evidence type="ECO:0000313" key="1">
    <source>
        <dbReference type="EMBL" id="KAI3839807.1"/>
    </source>
</evidence>
<dbReference type="Proteomes" id="UP001202328">
    <property type="component" value="Unassembled WGS sequence"/>
</dbReference>
<organism evidence="1 2">
    <name type="scientific">Papaver atlanticum</name>
    <dbReference type="NCBI Taxonomy" id="357466"/>
    <lineage>
        <taxon>Eukaryota</taxon>
        <taxon>Viridiplantae</taxon>
        <taxon>Streptophyta</taxon>
        <taxon>Embryophyta</taxon>
        <taxon>Tracheophyta</taxon>
        <taxon>Spermatophyta</taxon>
        <taxon>Magnoliopsida</taxon>
        <taxon>Ranunculales</taxon>
        <taxon>Papaveraceae</taxon>
        <taxon>Papaveroideae</taxon>
        <taxon>Papaver</taxon>
    </lineage>
</organism>
<keyword evidence="2" id="KW-1185">Reference proteome</keyword>
<name>A0AAD4RXH6_9MAGN</name>
<dbReference type="EMBL" id="JAJJMB010017331">
    <property type="protein sequence ID" value="KAI3839807.1"/>
    <property type="molecule type" value="Genomic_DNA"/>
</dbReference>